<evidence type="ECO:0000256" key="2">
    <source>
        <dbReference type="ARBA" id="ARBA00022448"/>
    </source>
</evidence>
<keyword evidence="5 8" id="KW-1133">Transmembrane helix</keyword>
<evidence type="ECO:0000256" key="3">
    <source>
        <dbReference type="ARBA" id="ARBA00022475"/>
    </source>
</evidence>
<feature type="domain" description="Major facilitator superfamily (MFS) profile" evidence="9">
    <location>
        <begin position="14"/>
        <end position="388"/>
    </location>
</feature>
<dbReference type="PANTHER" id="PTHR23517">
    <property type="entry name" value="RESISTANCE PROTEIN MDTM, PUTATIVE-RELATED-RELATED"/>
    <property type="match status" value="1"/>
</dbReference>
<evidence type="ECO:0000256" key="8">
    <source>
        <dbReference type="SAM" id="Phobius"/>
    </source>
</evidence>
<evidence type="ECO:0000256" key="6">
    <source>
        <dbReference type="ARBA" id="ARBA00023136"/>
    </source>
</evidence>
<feature type="compositionally biased region" description="Polar residues" evidence="7">
    <location>
        <begin position="186"/>
        <end position="196"/>
    </location>
</feature>
<comment type="subcellular location">
    <subcellularLocation>
        <location evidence="1">Cell membrane</location>
        <topology evidence="1">Multi-pass membrane protein</topology>
    </subcellularLocation>
</comment>
<dbReference type="SUPFAM" id="SSF103473">
    <property type="entry name" value="MFS general substrate transporter"/>
    <property type="match status" value="1"/>
</dbReference>
<feature type="transmembrane region" description="Helical" evidence="8">
    <location>
        <begin position="216"/>
        <end position="234"/>
    </location>
</feature>
<evidence type="ECO:0000256" key="7">
    <source>
        <dbReference type="SAM" id="MobiDB-lite"/>
    </source>
</evidence>
<proteinExistence type="predicted"/>
<dbReference type="PROSITE" id="PS00216">
    <property type="entry name" value="SUGAR_TRANSPORT_1"/>
    <property type="match status" value="1"/>
</dbReference>
<evidence type="ECO:0000313" key="10">
    <source>
        <dbReference type="EMBL" id="MDV2474290.1"/>
    </source>
</evidence>
<keyword evidence="2" id="KW-0813">Transport</keyword>
<dbReference type="Gene3D" id="1.20.1250.20">
    <property type="entry name" value="MFS general substrate transporter like domains"/>
    <property type="match status" value="1"/>
</dbReference>
<keyword evidence="11" id="KW-1185">Reference proteome</keyword>
<feature type="transmembrane region" description="Helical" evidence="8">
    <location>
        <begin position="80"/>
        <end position="97"/>
    </location>
</feature>
<dbReference type="EMBL" id="WBMO01000001">
    <property type="protein sequence ID" value="MDV2474290.1"/>
    <property type="molecule type" value="Genomic_DNA"/>
</dbReference>
<feature type="transmembrane region" description="Helical" evidence="8">
    <location>
        <begin position="334"/>
        <end position="354"/>
    </location>
</feature>
<dbReference type="InterPro" id="IPR036259">
    <property type="entry name" value="MFS_trans_sf"/>
</dbReference>
<protein>
    <submittedName>
        <fullName evidence="10">MFS transporter</fullName>
    </submittedName>
</protein>
<evidence type="ECO:0000256" key="4">
    <source>
        <dbReference type="ARBA" id="ARBA00022692"/>
    </source>
</evidence>
<evidence type="ECO:0000313" key="11">
    <source>
        <dbReference type="Proteomes" id="UP001275440"/>
    </source>
</evidence>
<dbReference type="InterPro" id="IPR011701">
    <property type="entry name" value="MFS"/>
</dbReference>
<sequence>MTTTAVPETGIRRSLAPIVLVLFTTGWAANHFAAMIPLLASHEGLSTSVLNGAFGIYAIGLLPGLLFGGAISDRIGRRPVVLPGAALAGVGNLLMMLDHHELGICTGRLVVGIGAGLTFGAGTAWAADRAGRAGAAVAGVALSTGFASGPLITALVSTVGHPLAAPFAATGLCSLLVVLIASRTSSTSDTPNTTAAPSPGPSDSLPTGTVRTTLRFALPMALWVFASITVPMVTLVQQLDRYQGPFVPAVAALVALGSGVIIQLVARRSGWGPRAGGIGAMLAAAGFGLAVAADANHSLVAFVATAIVLGTAYGLCLRNGLVDVETMAPAPARGLLTGVFYVVAYLGFGLPTLLTSVESITGIVFPLTVLAACAAAAGVHRMLRHPNR</sequence>
<organism evidence="10 11">
    <name type="scientific">Rhodococcus zopfii</name>
    <dbReference type="NCBI Taxonomy" id="43772"/>
    <lineage>
        <taxon>Bacteria</taxon>
        <taxon>Bacillati</taxon>
        <taxon>Actinomycetota</taxon>
        <taxon>Actinomycetes</taxon>
        <taxon>Mycobacteriales</taxon>
        <taxon>Nocardiaceae</taxon>
        <taxon>Rhodococcus</taxon>
    </lineage>
</organism>
<feature type="transmembrane region" description="Helical" evidence="8">
    <location>
        <begin position="360"/>
        <end position="379"/>
    </location>
</feature>
<evidence type="ECO:0000256" key="1">
    <source>
        <dbReference type="ARBA" id="ARBA00004651"/>
    </source>
</evidence>
<dbReference type="PANTHER" id="PTHR23517:SF3">
    <property type="entry name" value="INTEGRAL MEMBRANE TRANSPORT PROTEIN"/>
    <property type="match status" value="1"/>
</dbReference>
<name>A0ABU3WJY9_9NOCA</name>
<feature type="transmembrane region" description="Helical" evidence="8">
    <location>
        <begin position="299"/>
        <end position="322"/>
    </location>
</feature>
<evidence type="ECO:0000259" key="9">
    <source>
        <dbReference type="PROSITE" id="PS50850"/>
    </source>
</evidence>
<dbReference type="InterPro" id="IPR050171">
    <property type="entry name" value="MFS_Transporters"/>
</dbReference>
<feature type="transmembrane region" description="Helical" evidence="8">
    <location>
        <begin position="163"/>
        <end position="181"/>
    </location>
</feature>
<feature type="transmembrane region" description="Helical" evidence="8">
    <location>
        <begin position="15"/>
        <end position="36"/>
    </location>
</feature>
<comment type="caution">
    <text evidence="10">The sequence shown here is derived from an EMBL/GenBank/DDBJ whole genome shotgun (WGS) entry which is preliminary data.</text>
</comment>
<dbReference type="InterPro" id="IPR005829">
    <property type="entry name" value="Sugar_transporter_CS"/>
</dbReference>
<feature type="transmembrane region" description="Helical" evidence="8">
    <location>
        <begin position="48"/>
        <end position="68"/>
    </location>
</feature>
<feature type="transmembrane region" description="Helical" evidence="8">
    <location>
        <begin position="109"/>
        <end position="127"/>
    </location>
</feature>
<reference evidence="10 11" key="1">
    <citation type="submission" date="2019-10" db="EMBL/GenBank/DDBJ databases">
        <title>Draft Genome Assembly of Rhodococcus zopfii DSM44189.</title>
        <authorList>
            <person name="Sutton J.M."/>
            <person name="Akob D.M."/>
            <person name="Bushman T.J."/>
        </authorList>
    </citation>
    <scope>NUCLEOTIDE SEQUENCE [LARGE SCALE GENOMIC DNA]</scope>
    <source>
        <strain evidence="10 11">DSM 44189</strain>
    </source>
</reference>
<feature type="transmembrane region" description="Helical" evidence="8">
    <location>
        <begin position="134"/>
        <end position="157"/>
    </location>
</feature>
<feature type="region of interest" description="Disordered" evidence="7">
    <location>
        <begin position="186"/>
        <end position="207"/>
    </location>
</feature>
<accession>A0ABU3WJY9</accession>
<dbReference type="Pfam" id="PF07690">
    <property type="entry name" value="MFS_1"/>
    <property type="match status" value="1"/>
</dbReference>
<dbReference type="InterPro" id="IPR020846">
    <property type="entry name" value="MFS_dom"/>
</dbReference>
<keyword evidence="6 8" id="KW-0472">Membrane</keyword>
<gene>
    <name evidence="10" type="ORF">F8M49_00710</name>
</gene>
<dbReference type="Proteomes" id="UP001275440">
    <property type="component" value="Unassembled WGS sequence"/>
</dbReference>
<feature type="transmembrane region" description="Helical" evidence="8">
    <location>
        <begin position="275"/>
        <end position="293"/>
    </location>
</feature>
<keyword evidence="4 8" id="KW-0812">Transmembrane</keyword>
<dbReference type="RefSeq" id="WP_371305959.1">
    <property type="nucleotide sequence ID" value="NZ_JAWKJJ010000001.1"/>
</dbReference>
<evidence type="ECO:0000256" key="5">
    <source>
        <dbReference type="ARBA" id="ARBA00022989"/>
    </source>
</evidence>
<keyword evidence="3" id="KW-1003">Cell membrane</keyword>
<dbReference type="PROSITE" id="PS50850">
    <property type="entry name" value="MFS"/>
    <property type="match status" value="1"/>
</dbReference>
<feature type="transmembrane region" description="Helical" evidence="8">
    <location>
        <begin position="246"/>
        <end position="266"/>
    </location>
</feature>